<dbReference type="STRING" id="317577.GCA_000419625_02853"/>
<dbReference type="EMBL" id="CP021082">
    <property type="protein sequence ID" value="ASN82317.1"/>
    <property type="molecule type" value="Genomic_DNA"/>
</dbReference>
<reference evidence="1 2" key="1">
    <citation type="submission" date="2017-05" db="EMBL/GenBank/DDBJ databases">
        <title>The complete genome sequence of Deinococcus ficus isolated from the rhizosphere of the Ficus religiosa L. in Taiwan.</title>
        <authorList>
            <person name="Wu K.-M."/>
            <person name="Liao T.-L."/>
            <person name="Liu Y.-M."/>
            <person name="Young C.-C."/>
            <person name="Tsai S.-F."/>
        </authorList>
    </citation>
    <scope>NUCLEOTIDE SEQUENCE [LARGE SCALE GENOMIC DNA]</scope>
    <source>
        <strain evidence="1 2">CC-FR2-10</strain>
        <plasmid evidence="2">pdfi1</plasmid>
    </source>
</reference>
<keyword evidence="1" id="KW-0614">Plasmid</keyword>
<dbReference type="Proteomes" id="UP000259030">
    <property type="component" value="Plasmid pDFI1"/>
</dbReference>
<geneLocation type="plasmid" evidence="2">
    <name>pdfi1</name>
</geneLocation>
<name>A0A221T080_9DEIO</name>
<evidence type="ECO:0000313" key="2">
    <source>
        <dbReference type="Proteomes" id="UP000259030"/>
    </source>
</evidence>
<dbReference type="AlphaFoldDB" id="A0A221T080"/>
<sequence length="197" mass="21627">MAGGSWPVEQAVLYRVRQFLRLGLLTVTRIEARAGRALKYYRASSRGYFVPFAATHADTVQALYEASLDHPRRSVLASLAQVWSGLADDARDYGLYTFGDERGLMSHALLPYRPAVPQRGGPAGGGMLGPLLADEAPAVWNNTATLSLSARDAKALQRDLYALHRRYQDCRDPAGESYLVRLTLTPAVVVAPRQRPS</sequence>
<dbReference type="KEGG" id="dfc:DFI_14080"/>
<protein>
    <submittedName>
        <fullName evidence="1">Uncharacterized protein</fullName>
    </submittedName>
</protein>
<gene>
    <name evidence="1" type="ORF">DFI_14080</name>
</gene>
<evidence type="ECO:0000313" key="1">
    <source>
        <dbReference type="EMBL" id="ASN82317.1"/>
    </source>
</evidence>
<organism evidence="1 2">
    <name type="scientific">Deinococcus ficus</name>
    <dbReference type="NCBI Taxonomy" id="317577"/>
    <lineage>
        <taxon>Bacteria</taxon>
        <taxon>Thermotogati</taxon>
        <taxon>Deinococcota</taxon>
        <taxon>Deinococci</taxon>
        <taxon>Deinococcales</taxon>
        <taxon>Deinococcaceae</taxon>
        <taxon>Deinococcus</taxon>
    </lineage>
</organism>
<accession>A0A221T080</accession>
<proteinExistence type="predicted"/>
<keyword evidence="2" id="KW-1185">Reference proteome</keyword>